<evidence type="ECO:0000256" key="5">
    <source>
        <dbReference type="ARBA" id="ARBA00049030"/>
    </source>
</evidence>
<comment type="similarity">
    <text evidence="1">Belongs to the glycosyltransferase 1 family. Plant sucrose synthase subfamily.</text>
</comment>
<feature type="region of interest" description="Disordered" evidence="6">
    <location>
        <begin position="366"/>
        <end position="420"/>
    </location>
</feature>
<dbReference type="PROSITE" id="PS00028">
    <property type="entry name" value="ZINC_FINGER_C2H2_1"/>
    <property type="match status" value="1"/>
</dbReference>
<dbReference type="InterPro" id="IPR056735">
    <property type="entry name" value="SUS_N"/>
</dbReference>
<keyword evidence="3" id="KW-0328">Glycosyltransferase</keyword>
<proteinExistence type="inferred from homology"/>
<evidence type="ECO:0000256" key="6">
    <source>
        <dbReference type="SAM" id="MobiDB-lite"/>
    </source>
</evidence>
<evidence type="ECO:0000256" key="3">
    <source>
        <dbReference type="ARBA" id="ARBA00022676"/>
    </source>
</evidence>
<dbReference type="EC" id="2.4.1.13" evidence="2"/>
<dbReference type="EnsemblPlants" id="EMT01022">
    <property type="protein sequence ID" value="EMT01022"/>
    <property type="gene ID" value="F775_00408"/>
</dbReference>
<dbReference type="GO" id="GO:0005985">
    <property type="term" value="P:sucrose metabolic process"/>
    <property type="evidence" value="ECO:0007669"/>
    <property type="project" value="InterPro"/>
</dbReference>
<comment type="catalytic activity">
    <reaction evidence="5">
        <text>an NDP-alpha-D-glucose + D-fructose = a ribonucleoside 5'-diphosphate + sucrose + H(+)</text>
        <dbReference type="Rhea" id="RHEA:16241"/>
        <dbReference type="ChEBI" id="CHEBI:15378"/>
        <dbReference type="ChEBI" id="CHEBI:17992"/>
        <dbReference type="ChEBI" id="CHEBI:37721"/>
        <dbReference type="ChEBI" id="CHEBI:57930"/>
        <dbReference type="ChEBI" id="CHEBI:76533"/>
        <dbReference type="EC" id="2.4.1.13"/>
    </reaction>
</comment>
<dbReference type="Pfam" id="PF24861">
    <property type="entry name" value="SUS_N"/>
    <property type="match status" value="1"/>
</dbReference>
<dbReference type="Gene3D" id="3.10.450.330">
    <property type="match status" value="1"/>
</dbReference>
<keyword evidence="4" id="KW-0808">Transferase</keyword>
<reference evidence="8" key="1">
    <citation type="submission" date="2015-06" db="UniProtKB">
        <authorList>
            <consortium name="EnsemblPlants"/>
        </authorList>
    </citation>
    <scope>IDENTIFICATION</scope>
</reference>
<sequence length="656" mass="74281">MENAQASSSATEIVLNSQAGAAKTLVHEHHEMSSELFEKGSKTDDKDVLRQSRDHSVLALAYFTEAKRFAPRCIVTPVFRGNELMCLAKLGELEKEVLPEIKLPFDTDVASVVSLHANEFTDRIADIQSEFIHASTMIDPDDPAKHNIWYDIRRRTQHRNKRRTKHASDWLEGLEQGYQLIHSSPKVNITKARAEASDKLHEIMRFVCDQYVPSKVEEILRKDVAGHLAAAREEAKNLAATYGYCARARMLEGYVELKHTTRVGGPQFKAMLRELIQMVHEAAAAFKGSIIIAKFLAELYSALGQDVYALSIVQRALLVHNPDDPRKHDVPVGCTPGDCSEDRIATVQDQLGQMLARIEANIKSRSHPTDLLGSEEDVAEVDNGSPVNGKGKKKKKKKTEKKPAVHHAFRYSQKKKAPNPSRIPVWEDWLRKNRTTPTPASIPPIHNSCSCLQAELTFAKMVQQQLVPECEVNLYVEYCQALAQCSKKNFINHHYLDEHSLSLEQAFKCPEKPCNIRLRSYADFRRHHHFVHRLTPGWWKSESDLKPPYQIIAEYNAAIPEAEREKLKDSAFEDLLRGAQEAIVIPPWFALAIRPRPGFCEYVRVNVSELGVEELSVPEYLQFKEQLANGRFSRKTISLLLKTDRLASFVNGMSIS</sequence>
<evidence type="ECO:0000256" key="4">
    <source>
        <dbReference type="ARBA" id="ARBA00022679"/>
    </source>
</evidence>
<evidence type="ECO:0000256" key="2">
    <source>
        <dbReference type="ARBA" id="ARBA00012540"/>
    </source>
</evidence>
<dbReference type="InterPro" id="IPR013087">
    <property type="entry name" value="Znf_C2H2_type"/>
</dbReference>
<evidence type="ECO:0000256" key="1">
    <source>
        <dbReference type="ARBA" id="ARBA00005894"/>
    </source>
</evidence>
<evidence type="ECO:0000259" key="7">
    <source>
        <dbReference type="PROSITE" id="PS00028"/>
    </source>
</evidence>
<feature type="domain" description="C2H2-type" evidence="7">
    <location>
        <begin position="509"/>
        <end position="532"/>
    </location>
</feature>
<dbReference type="ExpressionAtlas" id="N1QTU4">
    <property type="expression patterns" value="baseline"/>
</dbReference>
<dbReference type="InterPro" id="IPR012820">
    <property type="entry name" value="Sucrose_synthase_pln/cyn"/>
</dbReference>
<dbReference type="AlphaFoldDB" id="N1QTU4"/>
<feature type="compositionally biased region" description="Basic residues" evidence="6">
    <location>
        <begin position="390"/>
        <end position="417"/>
    </location>
</feature>
<dbReference type="PANTHER" id="PTHR45839">
    <property type="match status" value="1"/>
</dbReference>
<evidence type="ECO:0000313" key="8">
    <source>
        <dbReference type="EnsemblPlants" id="EMT01022"/>
    </source>
</evidence>
<protein>
    <recommendedName>
        <fullName evidence="2">sucrose synthase</fullName>
        <ecNumber evidence="2">2.4.1.13</ecNumber>
    </recommendedName>
</protein>
<accession>N1QTU4</accession>
<name>N1QTU4_AEGTA</name>
<organism evidence="8">
    <name type="scientific">Aegilops tauschii</name>
    <name type="common">Tausch's goatgrass</name>
    <name type="synonym">Aegilops squarrosa</name>
    <dbReference type="NCBI Taxonomy" id="37682"/>
    <lineage>
        <taxon>Eukaryota</taxon>
        <taxon>Viridiplantae</taxon>
        <taxon>Streptophyta</taxon>
        <taxon>Embryophyta</taxon>
        <taxon>Tracheophyta</taxon>
        <taxon>Spermatophyta</taxon>
        <taxon>Magnoliopsida</taxon>
        <taxon>Liliopsida</taxon>
        <taxon>Poales</taxon>
        <taxon>Poaceae</taxon>
        <taxon>BOP clade</taxon>
        <taxon>Pooideae</taxon>
        <taxon>Triticodae</taxon>
        <taxon>Triticeae</taxon>
        <taxon>Triticinae</taxon>
        <taxon>Aegilops</taxon>
    </lineage>
</organism>
<dbReference type="PANTHER" id="PTHR45839:SF5">
    <property type="entry name" value="SUCROSE SYNTHASE 3"/>
    <property type="match status" value="1"/>
</dbReference>
<dbReference type="GO" id="GO:0016157">
    <property type="term" value="F:sucrose synthase activity"/>
    <property type="evidence" value="ECO:0007669"/>
    <property type="project" value="UniProtKB-EC"/>
</dbReference>